<protein>
    <submittedName>
        <fullName evidence="3">7TM_GPCR_Srx domain-containing protein</fullName>
    </submittedName>
</protein>
<dbReference type="AlphaFoldDB" id="A0A1I7W661"/>
<proteinExistence type="predicted"/>
<feature type="transmembrane region" description="Helical" evidence="1">
    <location>
        <begin position="105"/>
        <end position="122"/>
    </location>
</feature>
<sequence length="242" mass="27831">MGHLVHSVHIAASDPGHHCTHGIIFICISRKLLVVCMYIFEFPFYYVIHVLYFLGWGSIRLNGPIITSKISNSQWNSFIASFLSYKPANISCFIGIIQIYNIEPLFAHFIIFSIFSQFCFLLPSRRLLAPAKLISAEYCIHFAKLSVLLQYIVTSIVVYISQYKVYCSLFLLSITDGILCTIFNNNINFEEAIDLDAYFEIFLKKFIYLIFNKYLIRTKNVNVVSNQAQSYCVLSTATLFSR</sequence>
<accession>A0A1I7W661</accession>
<evidence type="ECO:0000313" key="3">
    <source>
        <dbReference type="WBParaSite" id="Hba_00074"/>
    </source>
</evidence>
<feature type="transmembrane region" description="Helical" evidence="1">
    <location>
        <begin position="75"/>
        <end position="99"/>
    </location>
</feature>
<keyword evidence="1" id="KW-0472">Membrane</keyword>
<dbReference type="Proteomes" id="UP000095283">
    <property type="component" value="Unplaced"/>
</dbReference>
<feature type="transmembrane region" description="Helical" evidence="1">
    <location>
        <begin position="32"/>
        <end position="54"/>
    </location>
</feature>
<keyword evidence="1" id="KW-0812">Transmembrane</keyword>
<dbReference type="WBParaSite" id="Hba_00074">
    <property type="protein sequence ID" value="Hba_00074"/>
    <property type="gene ID" value="Hba_00074"/>
</dbReference>
<reference evidence="3" key="1">
    <citation type="submission" date="2016-11" db="UniProtKB">
        <authorList>
            <consortium name="WormBaseParasite"/>
        </authorList>
    </citation>
    <scope>IDENTIFICATION</scope>
</reference>
<organism evidence="2 3">
    <name type="scientific">Heterorhabditis bacteriophora</name>
    <name type="common">Entomopathogenic nematode worm</name>
    <dbReference type="NCBI Taxonomy" id="37862"/>
    <lineage>
        <taxon>Eukaryota</taxon>
        <taxon>Metazoa</taxon>
        <taxon>Ecdysozoa</taxon>
        <taxon>Nematoda</taxon>
        <taxon>Chromadorea</taxon>
        <taxon>Rhabditida</taxon>
        <taxon>Rhabditina</taxon>
        <taxon>Rhabditomorpha</taxon>
        <taxon>Strongyloidea</taxon>
        <taxon>Heterorhabditidae</taxon>
        <taxon>Heterorhabditis</taxon>
    </lineage>
</organism>
<keyword evidence="1" id="KW-1133">Transmembrane helix</keyword>
<evidence type="ECO:0000313" key="2">
    <source>
        <dbReference type="Proteomes" id="UP000095283"/>
    </source>
</evidence>
<evidence type="ECO:0000256" key="1">
    <source>
        <dbReference type="SAM" id="Phobius"/>
    </source>
</evidence>
<name>A0A1I7W661_HETBA</name>
<feature type="transmembrane region" description="Helical" evidence="1">
    <location>
        <begin position="142"/>
        <end position="161"/>
    </location>
</feature>
<keyword evidence="2" id="KW-1185">Reference proteome</keyword>